<feature type="domain" description="Solute-binding protein family 3/N-terminal" evidence="1">
    <location>
        <begin position="27"/>
        <end position="256"/>
    </location>
</feature>
<dbReference type="InterPro" id="IPR004010">
    <property type="entry name" value="Double_Cache_2"/>
</dbReference>
<dbReference type="SMART" id="SM00062">
    <property type="entry name" value="PBPb"/>
    <property type="match status" value="1"/>
</dbReference>
<keyword evidence="3" id="KW-1185">Reference proteome</keyword>
<evidence type="ECO:0000313" key="3">
    <source>
        <dbReference type="Proteomes" id="UP000680656"/>
    </source>
</evidence>
<dbReference type="PANTHER" id="PTHR38834">
    <property type="entry name" value="PERIPLASMIC SUBSTRATE BINDING PROTEIN FAMILY 3"/>
    <property type="match status" value="1"/>
</dbReference>
<dbReference type="PANTHER" id="PTHR38834:SF3">
    <property type="entry name" value="SOLUTE-BINDING PROTEIN FAMILY 3_N-TERMINAL DOMAIN-CONTAINING PROTEIN"/>
    <property type="match status" value="1"/>
</dbReference>
<dbReference type="RefSeq" id="WP_214421003.1">
    <property type="nucleotide sequence ID" value="NZ_CP075546.1"/>
</dbReference>
<proteinExistence type="predicted"/>
<dbReference type="SUPFAM" id="SSF53850">
    <property type="entry name" value="Periplasmic binding protein-like II"/>
    <property type="match status" value="1"/>
</dbReference>
<dbReference type="EMBL" id="CP075546">
    <property type="protein sequence ID" value="QVV90231.1"/>
    <property type="molecule type" value="Genomic_DNA"/>
</dbReference>
<accession>A0A8E7B4E7</accession>
<dbReference type="AlphaFoldDB" id="A0A8E7B4E7"/>
<gene>
    <name evidence="2" type="ORF">KHC33_07040</name>
</gene>
<dbReference type="InterPro" id="IPR001638">
    <property type="entry name" value="Solute-binding_3/MltF_N"/>
</dbReference>
<name>A0A8E7B4E7_9EURY</name>
<dbReference type="GeneID" id="65096926"/>
<dbReference type="Gene3D" id="3.30.450.20">
    <property type="entry name" value="PAS domain"/>
    <property type="match status" value="1"/>
</dbReference>
<reference evidence="2 3" key="1">
    <citation type="submission" date="2021-05" db="EMBL/GenBank/DDBJ databases">
        <title>A novel Methanospirillum isolate from a pyrite-forming mixed culture.</title>
        <authorList>
            <person name="Bunk B."/>
            <person name="Sproer C."/>
            <person name="Spring S."/>
            <person name="Pester M."/>
        </authorList>
    </citation>
    <scope>NUCLEOTIDE SEQUENCE [LARGE SCALE GENOMIC DNA]</scope>
    <source>
        <strain evidence="2 3">J.3.6.1-F.2.7.3</strain>
    </source>
</reference>
<dbReference type="Pfam" id="PF08269">
    <property type="entry name" value="dCache_2"/>
    <property type="match status" value="1"/>
</dbReference>
<dbReference type="Pfam" id="PF00497">
    <property type="entry name" value="SBP_bac_3"/>
    <property type="match status" value="1"/>
</dbReference>
<evidence type="ECO:0000313" key="2">
    <source>
        <dbReference type="EMBL" id="QVV90231.1"/>
    </source>
</evidence>
<dbReference type="Gene3D" id="3.40.190.10">
    <property type="entry name" value="Periplasmic binding protein-like II"/>
    <property type="match status" value="2"/>
</dbReference>
<organism evidence="2 3">
    <name type="scientific">Methanospirillum purgamenti</name>
    <dbReference type="NCBI Taxonomy" id="2834276"/>
    <lineage>
        <taxon>Archaea</taxon>
        <taxon>Methanobacteriati</taxon>
        <taxon>Methanobacteriota</taxon>
        <taxon>Stenosarchaea group</taxon>
        <taxon>Methanomicrobia</taxon>
        <taxon>Methanomicrobiales</taxon>
        <taxon>Methanospirillaceae</taxon>
        <taxon>Methanospirillum</taxon>
    </lineage>
</organism>
<protein>
    <submittedName>
        <fullName evidence="2">Transporter substrate-binding domain-containing protein</fullName>
    </submittedName>
</protein>
<sequence length="403" mass="44978">MKRLIVFLLIGFLTLPIFCSGTVIPEDIQIITEDYYPLNFVDNGTLQGISVDLFEKILQKMGSDINRSSFKLLPWSEGYNLVRTTPDTVLFTITRTPERENDFLWAGPFFTDRDLIYTNEGVNLSEKSDIAALKIAVIKDSRTINSTLNAGSNEKNLIEVLTAEDAIKLVDDGSVNAFAYGDYPGQKAIATYAKDPSKFAQQKEISYFEDYFAFNPDTSEEFVSAVNNTLKQLKMNRAESGSTDYEKIFLKYLPIGCMDSDITDEMLVDLVQKTIEDLKSDPSGTLASINAGESPYVDSTDPNLYVFVFDTNVTLLGNGVNPQTVGTHYSGKPDAVGNMFRDDLTELALKEGKGWISYVYSNPKSLILYKKKSYIELCTGSDDARYIVGAGRYLNCSEMQEEP</sequence>
<dbReference type="Proteomes" id="UP000680656">
    <property type="component" value="Chromosome"/>
</dbReference>
<dbReference type="KEGG" id="mrtj:KHC33_07040"/>
<evidence type="ECO:0000259" key="1">
    <source>
        <dbReference type="SMART" id="SM00062"/>
    </source>
</evidence>